<sequence>MKRGNEVLILEDLVSKGYEYETKVNRLKNLEYEQVCLVLRNLAKFHALSIVFELNDKENFIKLKCEFKDVLYQETFLDKSKLRNYYTNCYEDSIQLLDDLEARTKLQYVETKLMQLLRYYTSPRTFNVLCHGDCWVNNFLFKQKDNITTDLCFLDFQAMRYSNPATDLVYFLFLSTDSTFRCKYMKDILSVYYESFTLFLKLYDIDSNSIYTKDSFEVDVQEMLPFGLLITLIELRIVTTFEDKEISESTLHLDQCISNESNEEMLLKIRLDDVVKESVLNGTLDRLCEQMKLLN</sequence>
<dbReference type="PANTHER" id="PTHR11012:SF30">
    <property type="entry name" value="PROTEIN KINASE-LIKE DOMAIN-CONTAINING"/>
    <property type="match status" value="1"/>
</dbReference>
<dbReference type="PANTHER" id="PTHR11012">
    <property type="entry name" value="PROTEIN KINASE-LIKE DOMAIN-CONTAINING"/>
    <property type="match status" value="1"/>
</dbReference>
<evidence type="ECO:0000259" key="1">
    <source>
        <dbReference type="SMART" id="SM00587"/>
    </source>
</evidence>
<feature type="domain" description="CHK kinase-like" evidence="1">
    <location>
        <begin position="8"/>
        <end position="202"/>
    </location>
</feature>
<dbReference type="Proteomes" id="UP000053268">
    <property type="component" value="Unassembled WGS sequence"/>
</dbReference>
<name>A0A194Q008_PAPXU</name>
<dbReference type="STRING" id="66420.A0A194Q008"/>
<reference evidence="2 3" key="1">
    <citation type="journal article" date="2015" name="Nat. Commun.">
        <title>Outbred genome sequencing and CRISPR/Cas9 gene editing in butterflies.</title>
        <authorList>
            <person name="Li X."/>
            <person name="Fan D."/>
            <person name="Zhang W."/>
            <person name="Liu G."/>
            <person name="Zhang L."/>
            <person name="Zhao L."/>
            <person name="Fang X."/>
            <person name="Chen L."/>
            <person name="Dong Y."/>
            <person name="Chen Y."/>
            <person name="Ding Y."/>
            <person name="Zhao R."/>
            <person name="Feng M."/>
            <person name="Zhu Y."/>
            <person name="Feng Y."/>
            <person name="Jiang X."/>
            <person name="Zhu D."/>
            <person name="Xiang H."/>
            <person name="Feng X."/>
            <person name="Li S."/>
            <person name="Wang J."/>
            <person name="Zhang G."/>
            <person name="Kronforst M.R."/>
            <person name="Wang W."/>
        </authorList>
    </citation>
    <scope>NUCLEOTIDE SEQUENCE [LARGE SCALE GENOMIC DNA]</scope>
    <source>
        <strain evidence="2">Ya'a_city_454_Px</strain>
        <tissue evidence="2">Whole body</tissue>
    </source>
</reference>
<dbReference type="Pfam" id="PF02958">
    <property type="entry name" value="EcKL"/>
    <property type="match status" value="1"/>
</dbReference>
<dbReference type="Gene3D" id="3.90.1200.10">
    <property type="match status" value="1"/>
</dbReference>
<organism evidence="2 3">
    <name type="scientific">Papilio xuthus</name>
    <name type="common">Asian swallowtail butterfly</name>
    <dbReference type="NCBI Taxonomy" id="66420"/>
    <lineage>
        <taxon>Eukaryota</taxon>
        <taxon>Metazoa</taxon>
        <taxon>Ecdysozoa</taxon>
        <taxon>Arthropoda</taxon>
        <taxon>Hexapoda</taxon>
        <taxon>Insecta</taxon>
        <taxon>Pterygota</taxon>
        <taxon>Neoptera</taxon>
        <taxon>Endopterygota</taxon>
        <taxon>Lepidoptera</taxon>
        <taxon>Glossata</taxon>
        <taxon>Ditrysia</taxon>
        <taxon>Papilionoidea</taxon>
        <taxon>Papilionidae</taxon>
        <taxon>Papilioninae</taxon>
        <taxon>Papilio</taxon>
    </lineage>
</organism>
<proteinExistence type="predicted"/>
<accession>A0A194Q008</accession>
<dbReference type="InterPro" id="IPR011009">
    <property type="entry name" value="Kinase-like_dom_sf"/>
</dbReference>
<gene>
    <name evidence="2" type="ORF">RR46_04596</name>
</gene>
<protein>
    <recommendedName>
        <fullName evidence="1">CHK kinase-like domain-containing protein</fullName>
    </recommendedName>
</protein>
<dbReference type="SMART" id="SM00587">
    <property type="entry name" value="CHK"/>
    <property type="match status" value="1"/>
</dbReference>
<dbReference type="InterPro" id="IPR015897">
    <property type="entry name" value="CHK_kinase-like"/>
</dbReference>
<keyword evidence="3" id="KW-1185">Reference proteome</keyword>
<dbReference type="InterPro" id="IPR004119">
    <property type="entry name" value="EcKL"/>
</dbReference>
<evidence type="ECO:0000313" key="2">
    <source>
        <dbReference type="EMBL" id="KPI98623.1"/>
    </source>
</evidence>
<dbReference type="AlphaFoldDB" id="A0A194Q008"/>
<evidence type="ECO:0000313" key="3">
    <source>
        <dbReference type="Proteomes" id="UP000053268"/>
    </source>
</evidence>
<dbReference type="EMBL" id="KQ459583">
    <property type="protein sequence ID" value="KPI98623.1"/>
    <property type="molecule type" value="Genomic_DNA"/>
</dbReference>
<dbReference type="SUPFAM" id="SSF56112">
    <property type="entry name" value="Protein kinase-like (PK-like)"/>
    <property type="match status" value="1"/>
</dbReference>